<gene>
    <name evidence="1" type="ORF">CVIRNUC_006393</name>
</gene>
<accession>A0AAV1I777</accession>
<reference evidence="1 2" key="1">
    <citation type="submission" date="2023-10" db="EMBL/GenBank/DDBJ databases">
        <authorList>
            <person name="Maclean D."/>
            <person name="Macfadyen A."/>
        </authorList>
    </citation>
    <scope>NUCLEOTIDE SEQUENCE [LARGE SCALE GENOMIC DNA]</scope>
</reference>
<dbReference type="Proteomes" id="UP001314263">
    <property type="component" value="Unassembled WGS sequence"/>
</dbReference>
<dbReference type="EMBL" id="CAUYUE010000008">
    <property type="protein sequence ID" value="CAK0783194.1"/>
    <property type="molecule type" value="Genomic_DNA"/>
</dbReference>
<protein>
    <submittedName>
        <fullName evidence="1">Uncharacterized protein</fullName>
    </submittedName>
</protein>
<organism evidence="1 2">
    <name type="scientific">Coccomyxa viridis</name>
    <dbReference type="NCBI Taxonomy" id="1274662"/>
    <lineage>
        <taxon>Eukaryota</taxon>
        <taxon>Viridiplantae</taxon>
        <taxon>Chlorophyta</taxon>
        <taxon>core chlorophytes</taxon>
        <taxon>Trebouxiophyceae</taxon>
        <taxon>Trebouxiophyceae incertae sedis</taxon>
        <taxon>Coccomyxaceae</taxon>
        <taxon>Coccomyxa</taxon>
    </lineage>
</organism>
<comment type="caution">
    <text evidence="1">The sequence shown here is derived from an EMBL/GenBank/DDBJ whole genome shotgun (WGS) entry which is preliminary data.</text>
</comment>
<proteinExistence type="predicted"/>
<sequence>MNNNLRTERAIFGVFDTSGYIDVGTTENACPYAHGEITRDACKGKQFIVQTPKKGKLPSLFLEKEHPYIGKDLPYIDRTRFKEEQDKPPTGFHSSDFMRRGEFTSTIRTEQYRDLLKAGHPCLYYTYQR</sequence>
<keyword evidence="2" id="KW-1185">Reference proteome</keyword>
<evidence type="ECO:0000313" key="1">
    <source>
        <dbReference type="EMBL" id="CAK0783194.1"/>
    </source>
</evidence>
<evidence type="ECO:0000313" key="2">
    <source>
        <dbReference type="Proteomes" id="UP001314263"/>
    </source>
</evidence>
<name>A0AAV1I777_9CHLO</name>
<dbReference type="AlphaFoldDB" id="A0AAV1I777"/>